<dbReference type="GO" id="GO:0006520">
    <property type="term" value="P:amino acid metabolic process"/>
    <property type="evidence" value="ECO:0007669"/>
    <property type="project" value="InterPro"/>
</dbReference>
<organism evidence="9 10">
    <name type="scientific">Methanospirillum stamsii</name>
    <dbReference type="NCBI Taxonomy" id="1277351"/>
    <lineage>
        <taxon>Archaea</taxon>
        <taxon>Methanobacteriati</taxon>
        <taxon>Methanobacteriota</taxon>
        <taxon>Stenosarchaea group</taxon>
        <taxon>Methanomicrobia</taxon>
        <taxon>Methanomicrobiales</taxon>
        <taxon>Methanospirillaceae</taxon>
        <taxon>Methanospirillum</taxon>
    </lineage>
</organism>
<dbReference type="Proteomes" id="UP000245934">
    <property type="component" value="Unassembled WGS sequence"/>
</dbReference>
<evidence type="ECO:0000259" key="8">
    <source>
        <dbReference type="Pfam" id="PF00155"/>
    </source>
</evidence>
<dbReference type="Gene3D" id="3.90.1150.10">
    <property type="entry name" value="Aspartate Aminotransferase, domain 1"/>
    <property type="match status" value="1"/>
</dbReference>
<dbReference type="Pfam" id="PF00155">
    <property type="entry name" value="Aminotran_1_2"/>
    <property type="match status" value="1"/>
</dbReference>
<proteinExistence type="inferred from homology"/>
<reference evidence="9 10" key="1">
    <citation type="submission" date="2018-05" db="EMBL/GenBank/DDBJ databases">
        <title>Draft genome of Methanospirillum stamsii Pt1.</title>
        <authorList>
            <person name="Dueholm M.S."/>
            <person name="Nielsen P.H."/>
            <person name="Bakmann L.F."/>
            <person name="Otzen D.E."/>
        </authorList>
    </citation>
    <scope>NUCLEOTIDE SEQUENCE [LARGE SCALE GENOMIC DNA]</scope>
    <source>
        <strain evidence="9 10">Pt1</strain>
    </source>
</reference>
<dbReference type="InterPro" id="IPR004838">
    <property type="entry name" value="NHTrfase_class1_PyrdxlP-BS"/>
</dbReference>
<evidence type="ECO:0000256" key="2">
    <source>
        <dbReference type="ARBA" id="ARBA00007441"/>
    </source>
</evidence>
<dbReference type="PROSITE" id="PS00105">
    <property type="entry name" value="AA_TRANSFER_CLASS_1"/>
    <property type="match status" value="1"/>
</dbReference>
<keyword evidence="10" id="KW-1185">Reference proteome</keyword>
<comment type="cofactor">
    <cofactor evidence="1 7">
        <name>pyridoxal 5'-phosphate</name>
        <dbReference type="ChEBI" id="CHEBI:597326"/>
    </cofactor>
</comment>
<dbReference type="InterPro" id="IPR050596">
    <property type="entry name" value="AspAT/PAT-like"/>
</dbReference>
<keyword evidence="5 7" id="KW-0808">Transferase</keyword>
<keyword evidence="4 7" id="KW-0032">Aminotransferase</keyword>
<evidence type="ECO:0000256" key="3">
    <source>
        <dbReference type="ARBA" id="ARBA00011738"/>
    </source>
</evidence>
<keyword evidence="6" id="KW-0663">Pyridoxal phosphate</keyword>
<comment type="subunit">
    <text evidence="3">Homodimer.</text>
</comment>
<comment type="caution">
    <text evidence="9">The sequence shown here is derived from an EMBL/GenBank/DDBJ whole genome shotgun (WGS) entry which is preliminary data.</text>
</comment>
<evidence type="ECO:0000256" key="4">
    <source>
        <dbReference type="ARBA" id="ARBA00022576"/>
    </source>
</evidence>
<dbReference type="InterPro" id="IPR015422">
    <property type="entry name" value="PyrdxlP-dep_Trfase_small"/>
</dbReference>
<dbReference type="GO" id="GO:0030170">
    <property type="term" value="F:pyridoxal phosphate binding"/>
    <property type="evidence" value="ECO:0007669"/>
    <property type="project" value="InterPro"/>
</dbReference>
<evidence type="ECO:0000256" key="1">
    <source>
        <dbReference type="ARBA" id="ARBA00001933"/>
    </source>
</evidence>
<dbReference type="EC" id="2.6.1.-" evidence="7"/>
<sequence>MKTDNDCHSHSDQKKRDFVSERAKIIPPSGIRRFFDLASQMENVISLGVGEPDYSTPWHICDAAITSIEQGHTAYTSNAGMESLRCELSRFLQDHYQVEYNPVNEMIITTGVSEGLDIVIRAIVNPGDEVLVVDPSYVSYSPCVTMAGGIPVPLPCTEKDRFRLTPDVLMEHITPQSKVLVLNFPNNPTGGVMRREDLEGIADVAIDHDLLILSDEVYAELTYEGKHTATASIEGLWERTVTLSGFSKAFAMTGWRLGYVCAPPEITAATLKIHQYVMLSSPTMSQYAALEALKHGEDAMREMIREYHLRRNLFVDGLNRIGLTCHTPEGAFYAFPSVKGTGLTDYEFAERLITEAGVAVVPGSVFGSGGVGHIRCSYAVSRQELSEAIRRMDEFIRSLP</sequence>
<evidence type="ECO:0000256" key="7">
    <source>
        <dbReference type="RuleBase" id="RU000481"/>
    </source>
</evidence>
<dbReference type="FunFam" id="3.40.640.10:FF:000033">
    <property type="entry name" value="Aspartate aminotransferase"/>
    <property type="match status" value="1"/>
</dbReference>
<protein>
    <recommendedName>
        <fullName evidence="7">Aminotransferase</fullName>
        <ecNumber evidence="7">2.6.1.-</ecNumber>
    </recommendedName>
</protein>
<dbReference type="InterPro" id="IPR015424">
    <property type="entry name" value="PyrdxlP-dep_Trfase"/>
</dbReference>
<gene>
    <name evidence="9" type="ORF">DLD82_14305</name>
</gene>
<dbReference type="PANTHER" id="PTHR46383:SF3">
    <property type="entry name" value="ASPARTATE AMINOTRANSFERASE-RELATED"/>
    <property type="match status" value="1"/>
</dbReference>
<dbReference type="PANTHER" id="PTHR46383">
    <property type="entry name" value="ASPARTATE AMINOTRANSFERASE"/>
    <property type="match status" value="1"/>
</dbReference>
<dbReference type="InterPro" id="IPR004839">
    <property type="entry name" value="Aminotransferase_I/II_large"/>
</dbReference>
<dbReference type="Gene3D" id="3.40.640.10">
    <property type="entry name" value="Type I PLP-dependent aspartate aminotransferase-like (Major domain)"/>
    <property type="match status" value="1"/>
</dbReference>
<dbReference type="AlphaFoldDB" id="A0A2V2MUL5"/>
<dbReference type="SUPFAM" id="SSF53383">
    <property type="entry name" value="PLP-dependent transferases"/>
    <property type="match status" value="1"/>
</dbReference>
<dbReference type="EMBL" id="QGMZ01000038">
    <property type="protein sequence ID" value="PWR71069.1"/>
    <property type="molecule type" value="Genomic_DNA"/>
</dbReference>
<feature type="domain" description="Aminotransferase class I/classII large" evidence="8">
    <location>
        <begin position="43"/>
        <end position="391"/>
    </location>
</feature>
<name>A0A2V2MUL5_9EURY</name>
<evidence type="ECO:0000256" key="5">
    <source>
        <dbReference type="ARBA" id="ARBA00022679"/>
    </source>
</evidence>
<evidence type="ECO:0000313" key="10">
    <source>
        <dbReference type="Proteomes" id="UP000245934"/>
    </source>
</evidence>
<evidence type="ECO:0000256" key="6">
    <source>
        <dbReference type="ARBA" id="ARBA00022898"/>
    </source>
</evidence>
<comment type="similarity">
    <text evidence="2 7">Belongs to the class-I pyridoxal-phosphate-dependent aminotransferase family.</text>
</comment>
<accession>A0A2V2MUL5</accession>
<evidence type="ECO:0000313" key="9">
    <source>
        <dbReference type="EMBL" id="PWR71069.1"/>
    </source>
</evidence>
<dbReference type="GO" id="GO:0008483">
    <property type="term" value="F:transaminase activity"/>
    <property type="evidence" value="ECO:0007669"/>
    <property type="project" value="UniProtKB-KW"/>
</dbReference>
<dbReference type="InterPro" id="IPR015421">
    <property type="entry name" value="PyrdxlP-dep_Trfase_major"/>
</dbReference>
<dbReference type="CDD" id="cd00609">
    <property type="entry name" value="AAT_like"/>
    <property type="match status" value="1"/>
</dbReference>